<dbReference type="InterPro" id="IPR051202">
    <property type="entry name" value="Peptidase_C40"/>
</dbReference>
<gene>
    <name evidence="8" type="ORF">BJ994_003523</name>
</gene>
<keyword evidence="4" id="KW-0788">Thiol protease</keyword>
<feature type="compositionally biased region" description="Low complexity" evidence="5">
    <location>
        <begin position="267"/>
        <end position="280"/>
    </location>
</feature>
<evidence type="ECO:0000313" key="9">
    <source>
        <dbReference type="Proteomes" id="UP000547458"/>
    </source>
</evidence>
<protein>
    <submittedName>
        <fullName evidence="8">Cell wall-associated NlpC family hydrolase</fullName>
    </submittedName>
</protein>
<evidence type="ECO:0000256" key="4">
    <source>
        <dbReference type="ARBA" id="ARBA00022807"/>
    </source>
</evidence>
<dbReference type="SUPFAM" id="SSF54001">
    <property type="entry name" value="Cysteine proteinases"/>
    <property type="match status" value="1"/>
</dbReference>
<dbReference type="InterPro" id="IPR000064">
    <property type="entry name" value="NLP_P60_dom"/>
</dbReference>
<feature type="region of interest" description="Disordered" evidence="5">
    <location>
        <begin position="267"/>
        <end position="369"/>
    </location>
</feature>
<dbReference type="GO" id="GO:0008234">
    <property type="term" value="F:cysteine-type peptidase activity"/>
    <property type="evidence" value="ECO:0007669"/>
    <property type="project" value="UniProtKB-KW"/>
</dbReference>
<feature type="compositionally biased region" description="Pro residues" evidence="5">
    <location>
        <begin position="281"/>
        <end position="367"/>
    </location>
</feature>
<dbReference type="PRINTS" id="PR01217">
    <property type="entry name" value="PRICHEXTENSN"/>
</dbReference>
<proteinExistence type="inferred from homology"/>
<keyword evidence="2" id="KW-0645">Protease</keyword>
<dbReference type="GO" id="GO:0006508">
    <property type="term" value="P:proteolysis"/>
    <property type="evidence" value="ECO:0007669"/>
    <property type="project" value="UniProtKB-KW"/>
</dbReference>
<dbReference type="PANTHER" id="PTHR47053">
    <property type="entry name" value="MUREIN DD-ENDOPEPTIDASE MEPH-RELATED"/>
    <property type="match status" value="1"/>
</dbReference>
<comment type="similarity">
    <text evidence="1">Belongs to the peptidase C40 family.</text>
</comment>
<evidence type="ECO:0000313" key="8">
    <source>
        <dbReference type="EMBL" id="NJC24447.1"/>
    </source>
</evidence>
<keyword evidence="6" id="KW-0732">Signal</keyword>
<dbReference type="AlphaFoldDB" id="A0A846RW95"/>
<feature type="domain" description="NlpC/P60" evidence="7">
    <location>
        <begin position="369"/>
        <end position="493"/>
    </location>
</feature>
<dbReference type="EMBL" id="JAATJL010000001">
    <property type="protein sequence ID" value="NJC24447.1"/>
    <property type="molecule type" value="Genomic_DNA"/>
</dbReference>
<reference evidence="8 9" key="1">
    <citation type="submission" date="2020-03" db="EMBL/GenBank/DDBJ databases">
        <title>Sequencing the genomes of 1000 actinobacteria strains.</title>
        <authorList>
            <person name="Klenk H.-P."/>
        </authorList>
    </citation>
    <scope>NUCLEOTIDE SEQUENCE [LARGE SCALE GENOMIC DNA]</scope>
    <source>
        <strain evidence="8 9">DSM 16403</strain>
    </source>
</reference>
<dbReference type="PANTHER" id="PTHR47053:SF1">
    <property type="entry name" value="MUREIN DD-ENDOPEPTIDASE MEPH-RELATED"/>
    <property type="match status" value="1"/>
</dbReference>
<evidence type="ECO:0000256" key="1">
    <source>
        <dbReference type="ARBA" id="ARBA00007074"/>
    </source>
</evidence>
<evidence type="ECO:0000256" key="5">
    <source>
        <dbReference type="SAM" id="MobiDB-lite"/>
    </source>
</evidence>
<dbReference type="RefSeq" id="WP_167995698.1">
    <property type="nucleotide sequence ID" value="NZ_JAATJL010000001.1"/>
</dbReference>
<name>A0A846RW95_9MICC</name>
<organism evidence="8 9">
    <name type="scientific">Arthrobacter pigmenti</name>
    <dbReference type="NCBI Taxonomy" id="271432"/>
    <lineage>
        <taxon>Bacteria</taxon>
        <taxon>Bacillati</taxon>
        <taxon>Actinomycetota</taxon>
        <taxon>Actinomycetes</taxon>
        <taxon>Micrococcales</taxon>
        <taxon>Micrococcaceae</taxon>
        <taxon>Arthrobacter</taxon>
    </lineage>
</organism>
<evidence type="ECO:0000256" key="3">
    <source>
        <dbReference type="ARBA" id="ARBA00022801"/>
    </source>
</evidence>
<dbReference type="Gene3D" id="3.90.1720.10">
    <property type="entry name" value="endopeptidase domain like (from Nostoc punctiforme)"/>
    <property type="match status" value="1"/>
</dbReference>
<sequence>MVHTHPKHTLPLLAGALASSLLAASLVSAPAVAAPDLPSAAEVAAAQDNTAATAALVSDIEGILEGAAAELQNAQVDAMKTQGAYVDALAELDERRAAATRLHAHAEEAAKAYDAASAELGELAGDIYRAGGIMPDTALLAFAEDPGRIMYQASTVEGLATSRTRTVNDAQTAAKALESLRADAKEAEEAAAAAATAAEAAGQATEAAMETAAGLVERKEAERVTLVAQLATLRDTTAALEDQRIAGLEQQRREAELARILAASAEAATEVETPAPAAPSFVPPAEPSEPIVPPAPAPPVVTSPAPAPAPRPTTPAPLPEPPAPNPPPAPAPAPPPPPPAPAPLPPPTPAPAPAPAPPPPAPNPPTTNPGGVAAAVNYARARVGDPYYYAWGGNGPRGYDCSGLVQQAFAAGGISLPRTASAQFYAARTHVPLSQAQFGDLVFWGEGAGIWHVAIYVGNNTVVNALNPDQGILEVNLANMSGMGALNPMAARF</sequence>
<feature type="signal peptide" evidence="6">
    <location>
        <begin position="1"/>
        <end position="33"/>
    </location>
</feature>
<evidence type="ECO:0000256" key="2">
    <source>
        <dbReference type="ARBA" id="ARBA00022670"/>
    </source>
</evidence>
<dbReference type="Pfam" id="PF00877">
    <property type="entry name" value="NLPC_P60"/>
    <property type="match status" value="1"/>
</dbReference>
<dbReference type="InterPro" id="IPR038765">
    <property type="entry name" value="Papain-like_cys_pep_sf"/>
</dbReference>
<keyword evidence="9" id="KW-1185">Reference proteome</keyword>
<dbReference type="PROSITE" id="PS51935">
    <property type="entry name" value="NLPC_P60"/>
    <property type="match status" value="1"/>
</dbReference>
<accession>A0A846RW95</accession>
<feature type="chain" id="PRO_5033009928" evidence="6">
    <location>
        <begin position="34"/>
        <end position="493"/>
    </location>
</feature>
<evidence type="ECO:0000256" key="6">
    <source>
        <dbReference type="SAM" id="SignalP"/>
    </source>
</evidence>
<evidence type="ECO:0000259" key="7">
    <source>
        <dbReference type="PROSITE" id="PS51935"/>
    </source>
</evidence>
<comment type="caution">
    <text evidence="8">The sequence shown here is derived from an EMBL/GenBank/DDBJ whole genome shotgun (WGS) entry which is preliminary data.</text>
</comment>
<keyword evidence="3 8" id="KW-0378">Hydrolase</keyword>
<dbReference type="Proteomes" id="UP000547458">
    <property type="component" value="Unassembled WGS sequence"/>
</dbReference>